<dbReference type="Proteomes" id="UP000197019">
    <property type="component" value="Chromosome"/>
</dbReference>
<feature type="transmembrane region" description="Helical" evidence="9">
    <location>
        <begin position="182"/>
        <end position="204"/>
    </location>
</feature>
<feature type="transmembrane region" description="Helical" evidence="9">
    <location>
        <begin position="245"/>
        <end position="268"/>
    </location>
</feature>
<dbReference type="GO" id="GO:0005886">
    <property type="term" value="C:plasma membrane"/>
    <property type="evidence" value="ECO:0007669"/>
    <property type="project" value="UniProtKB-SubCell"/>
</dbReference>
<dbReference type="Proteomes" id="UP000237423">
    <property type="component" value="Unassembled WGS sequence"/>
</dbReference>
<comment type="subcellular location">
    <subcellularLocation>
        <location evidence="1">Cell membrane</location>
        <topology evidence="1">Multi-pass membrane protein</topology>
    </subcellularLocation>
</comment>
<dbReference type="FunFam" id="1.10.3720.10:FF:000004">
    <property type="entry name" value="Sulfate transport system permease protein CysT"/>
    <property type="match status" value="1"/>
</dbReference>
<dbReference type="CDD" id="cd06261">
    <property type="entry name" value="TM_PBP2"/>
    <property type="match status" value="1"/>
</dbReference>
<gene>
    <name evidence="11" type="primary">cysT</name>
    <name evidence="12" type="ORF">AADEFJLK_01441</name>
    <name evidence="11" type="ORF">CEK71_13265</name>
</gene>
<evidence type="ECO:0000256" key="7">
    <source>
        <dbReference type="ARBA" id="ARBA00023136"/>
    </source>
</evidence>
<accession>A0A1Z4C0C6</accession>
<evidence type="ECO:0000313" key="14">
    <source>
        <dbReference type="Proteomes" id="UP000237423"/>
    </source>
</evidence>
<comment type="subunit">
    <text evidence="2">The complex is composed of two ATP-binding proteins (CysA), two transmembrane proteins (CysT and CysW) and a solute-binding protein (CysP).</text>
</comment>
<dbReference type="GO" id="GO:0015419">
    <property type="term" value="F:ABC-type sulfate transporter activity"/>
    <property type="evidence" value="ECO:0007669"/>
    <property type="project" value="UniProtKB-UniRule"/>
</dbReference>
<keyword evidence="6 9" id="KW-0764">Sulfate transport</keyword>
<evidence type="ECO:0000313" key="12">
    <source>
        <dbReference type="EMBL" id="POZ52832.1"/>
    </source>
</evidence>
<reference evidence="12 14" key="2">
    <citation type="submission" date="2017-11" db="EMBL/GenBank/DDBJ databases">
        <title>Draft Genome Sequence of Methylobacter psychrotolerans Sph1T, an Obligate Methanotroph from Low-Temperature Environments.</title>
        <authorList>
            <person name="Oshkin I.Y."/>
            <person name="Miroshnikov K."/>
            <person name="Belova S.E."/>
            <person name="Korzhenkov A."/>
            <person name="Toshchakov S.V."/>
            <person name="Dedysh S.N."/>
        </authorList>
    </citation>
    <scope>NUCLEOTIDE SEQUENCE [LARGE SCALE GENOMIC DNA]</scope>
    <source>
        <strain evidence="12 14">Sph1</strain>
    </source>
</reference>
<evidence type="ECO:0000256" key="8">
    <source>
        <dbReference type="ARBA" id="ARBA00025323"/>
    </source>
</evidence>
<evidence type="ECO:0000256" key="4">
    <source>
        <dbReference type="ARBA" id="ARBA00022692"/>
    </source>
</evidence>
<evidence type="ECO:0000256" key="6">
    <source>
        <dbReference type="ARBA" id="ARBA00023032"/>
    </source>
</evidence>
<dbReference type="PANTHER" id="PTHR30406:SF8">
    <property type="entry name" value="SULFATE TRANSPORT SYSTEM PERMEASE PROTEIN CYST"/>
    <property type="match status" value="1"/>
</dbReference>
<dbReference type="InterPro" id="IPR000515">
    <property type="entry name" value="MetI-like"/>
</dbReference>
<feature type="transmembrane region" description="Helical" evidence="9">
    <location>
        <begin position="61"/>
        <end position="83"/>
    </location>
</feature>
<keyword evidence="4 9" id="KW-0812">Transmembrane</keyword>
<dbReference type="PANTHER" id="PTHR30406">
    <property type="entry name" value="SULFATE TRANSPORT SYSTEM PERMEASE PROTEIN"/>
    <property type="match status" value="1"/>
</dbReference>
<dbReference type="RefSeq" id="WP_088619833.1">
    <property type="nucleotide sequence ID" value="NZ_CP022129.1"/>
</dbReference>
<dbReference type="NCBIfam" id="TIGR00969">
    <property type="entry name" value="3a0106s02"/>
    <property type="match status" value="1"/>
</dbReference>
<dbReference type="Pfam" id="PF00528">
    <property type="entry name" value="BPD_transp_1"/>
    <property type="match status" value="1"/>
</dbReference>
<evidence type="ECO:0000313" key="13">
    <source>
        <dbReference type="Proteomes" id="UP000197019"/>
    </source>
</evidence>
<dbReference type="InterPro" id="IPR005667">
    <property type="entry name" value="Sulph_transpt2"/>
</dbReference>
<dbReference type="Gene3D" id="1.10.3720.10">
    <property type="entry name" value="MetI-like"/>
    <property type="match status" value="1"/>
</dbReference>
<dbReference type="EMBL" id="CP022129">
    <property type="protein sequence ID" value="ASF46961.1"/>
    <property type="molecule type" value="Genomic_DNA"/>
</dbReference>
<keyword evidence="3 9" id="KW-0813">Transport</keyword>
<reference evidence="11 13" key="1">
    <citation type="submission" date="2017-06" db="EMBL/GenBank/DDBJ databases">
        <title>Genome Sequencing of the methanotroph Methylovulum psychrotolerants str. HV10-M2 isolated from a high-altitude environment.</title>
        <authorList>
            <person name="Mateos-Rivera A."/>
        </authorList>
    </citation>
    <scope>NUCLEOTIDE SEQUENCE [LARGE SCALE GENOMIC DNA]</scope>
    <source>
        <strain evidence="11 13">HV10_M2</strain>
    </source>
</reference>
<feature type="domain" description="ABC transmembrane type-1" evidence="10">
    <location>
        <begin position="57"/>
        <end position="261"/>
    </location>
</feature>
<evidence type="ECO:0000256" key="1">
    <source>
        <dbReference type="ARBA" id="ARBA00004651"/>
    </source>
</evidence>
<protein>
    <recommendedName>
        <fullName evidence="9">Sulfate transport system permease protein CysT</fullName>
    </recommendedName>
</protein>
<proteinExistence type="inferred from homology"/>
<evidence type="ECO:0000313" key="11">
    <source>
        <dbReference type="EMBL" id="ASF46961.1"/>
    </source>
</evidence>
<dbReference type="KEGG" id="mpsy:CEK71_13265"/>
<feature type="transmembrane region" description="Helical" evidence="9">
    <location>
        <begin position="136"/>
        <end position="154"/>
    </location>
</feature>
<dbReference type="OrthoDB" id="9804629at2"/>
<feature type="transmembrane region" description="Helical" evidence="9">
    <location>
        <begin position="95"/>
        <end position="116"/>
    </location>
</feature>
<organism evidence="11 13">
    <name type="scientific">Methylovulum psychrotolerans</name>
    <dbReference type="NCBI Taxonomy" id="1704499"/>
    <lineage>
        <taxon>Bacteria</taxon>
        <taxon>Pseudomonadati</taxon>
        <taxon>Pseudomonadota</taxon>
        <taxon>Gammaproteobacteria</taxon>
        <taxon>Methylococcales</taxon>
        <taxon>Methylococcaceae</taxon>
        <taxon>Methylovulum</taxon>
    </lineage>
</organism>
<sequence length="275" mass="30288">MRQSNIMPGFRPTLGFTIVYLCLIVLIPLSTLIFKSFELSAADFYKIITHDRVLASFRVSFSTAFAAASIASLFGFIIAWSFVRYSFPGKRFFDALIDLPFALPTAVAGIVLATIYQPNGLIGQWLMHSFGIQVAYKPLGIVVALIFISLPFVVRTVEPVLQEFDSSMEEAAASLGATRLQVFVKIIFPNIFPALLTGFALAFARGIGEYGSVIFIAGNLPYVSEIVPLMIVTKLEQYDIPGATAIALTMLVISFIMLLVINLLQLWVRKRSGQL</sequence>
<dbReference type="EMBL" id="PGFZ01000002">
    <property type="protein sequence ID" value="POZ52832.1"/>
    <property type="molecule type" value="Genomic_DNA"/>
</dbReference>
<keyword evidence="13" id="KW-1185">Reference proteome</keyword>
<evidence type="ECO:0000256" key="2">
    <source>
        <dbReference type="ARBA" id="ARBA00011779"/>
    </source>
</evidence>
<dbReference type="SUPFAM" id="SSF161098">
    <property type="entry name" value="MetI-like"/>
    <property type="match status" value="1"/>
</dbReference>
<evidence type="ECO:0000256" key="5">
    <source>
        <dbReference type="ARBA" id="ARBA00022989"/>
    </source>
</evidence>
<feature type="transmembrane region" description="Helical" evidence="9">
    <location>
        <begin position="12"/>
        <end position="34"/>
    </location>
</feature>
<dbReference type="NCBIfam" id="TIGR02139">
    <property type="entry name" value="permease_CysT"/>
    <property type="match status" value="1"/>
</dbReference>
<keyword evidence="5 9" id="KW-1133">Transmembrane helix</keyword>
<dbReference type="InterPro" id="IPR011865">
    <property type="entry name" value="CysT_permease"/>
</dbReference>
<evidence type="ECO:0000259" key="10">
    <source>
        <dbReference type="PROSITE" id="PS50928"/>
    </source>
</evidence>
<evidence type="ECO:0000256" key="9">
    <source>
        <dbReference type="RuleBase" id="RU366001"/>
    </source>
</evidence>
<comment type="function">
    <text evidence="9">Part of the ABC transporter complex (TC 3.A.1.6.1) involved in sulfate/thiosulfate import.</text>
</comment>
<dbReference type="PROSITE" id="PS50928">
    <property type="entry name" value="ABC_TM1"/>
    <property type="match status" value="1"/>
</dbReference>
<comment type="similarity">
    <text evidence="9">Belongs to the binding-protein-dependent transport system permease family. CysTW subfamily.</text>
</comment>
<name>A0A1Z4C0C6_9GAMM</name>
<dbReference type="InterPro" id="IPR035906">
    <property type="entry name" value="MetI-like_sf"/>
</dbReference>
<keyword evidence="7 9" id="KW-0472">Membrane</keyword>
<dbReference type="AlphaFoldDB" id="A0A1Z4C0C6"/>
<comment type="function">
    <text evidence="8">Part of the ABC transporter complex CysAWTP (TC 3.A.1.6.1) involved in sulfate/thiosulfate import. Probably responsible for the translocation of the substrate across the membrane.</text>
</comment>
<evidence type="ECO:0000256" key="3">
    <source>
        <dbReference type="ARBA" id="ARBA00022448"/>
    </source>
</evidence>
<comment type="caution">
    <text evidence="9">Lacks conserved residue(s) required for the propagation of feature annotation.</text>
</comment>